<dbReference type="InterPro" id="IPR039366">
    <property type="entry name" value="Pilotin"/>
</dbReference>
<sequence length="141" mass="14757">MKHFAPLLAAGAISACATVPTTGPASDFVTVSGEATYRERIALAPGSQMVVRIEETSRADAAATTLAEQTYLLERRQVPIAFSVPVPRTALTGAVRTTARVQILGPQGDLAFTTDTAHPVVVRPGQESVELGTLVMVRAGN</sequence>
<gene>
    <name evidence="2" type="ORF">GRI62_10300</name>
</gene>
<dbReference type="PANTHER" id="PTHR38013:SF1">
    <property type="entry name" value="GLYCOPROTEIN_POLYSACCHARIDE METABOLISM"/>
    <property type="match status" value="1"/>
</dbReference>
<keyword evidence="1" id="KW-0732">Signal</keyword>
<dbReference type="OrthoDB" id="9809132at2"/>
<reference evidence="2 3" key="1">
    <citation type="submission" date="2019-12" db="EMBL/GenBank/DDBJ databases">
        <title>Genomic-based taxomic classification of the family Erythrobacteraceae.</title>
        <authorList>
            <person name="Xu L."/>
        </authorList>
    </citation>
    <scope>NUCLEOTIDE SEQUENCE [LARGE SCALE GENOMIC DNA]</scope>
    <source>
        <strain evidence="2 3">RC4-10-4</strain>
    </source>
</reference>
<dbReference type="Pfam" id="PF09619">
    <property type="entry name" value="YscW"/>
    <property type="match status" value="1"/>
</dbReference>
<evidence type="ECO:0000313" key="2">
    <source>
        <dbReference type="EMBL" id="MXO93991.1"/>
    </source>
</evidence>
<dbReference type="InterPro" id="IPR053196">
    <property type="entry name" value="Lipoprotein_YbaY-like"/>
</dbReference>
<proteinExistence type="predicted"/>
<dbReference type="PANTHER" id="PTHR38013">
    <property type="entry name" value="GLYCOPROTEIN/POLYSACCHARIDE METABOLISM"/>
    <property type="match status" value="1"/>
</dbReference>
<comment type="caution">
    <text evidence="2">The sequence shown here is derived from an EMBL/GenBank/DDBJ whole genome shotgun (WGS) entry which is preliminary data.</text>
</comment>
<keyword evidence="3" id="KW-1185">Reference proteome</keyword>
<evidence type="ECO:0000256" key="1">
    <source>
        <dbReference type="SAM" id="SignalP"/>
    </source>
</evidence>
<evidence type="ECO:0008006" key="4">
    <source>
        <dbReference type="Google" id="ProtNLM"/>
    </source>
</evidence>
<evidence type="ECO:0000313" key="3">
    <source>
        <dbReference type="Proteomes" id="UP000460626"/>
    </source>
</evidence>
<name>A0A845A0D1_9SPHN</name>
<accession>A0A845A0D1</accession>
<dbReference type="RefSeq" id="WP_131453267.1">
    <property type="nucleotide sequence ID" value="NZ_BMJK01000001.1"/>
</dbReference>
<feature type="chain" id="PRO_5032613097" description="Lipoprotein" evidence="1">
    <location>
        <begin position="18"/>
        <end position="141"/>
    </location>
</feature>
<protein>
    <recommendedName>
        <fullName evidence="4">Lipoprotein</fullName>
    </recommendedName>
</protein>
<dbReference type="AlphaFoldDB" id="A0A845A0D1"/>
<organism evidence="2 3">
    <name type="scientific">Aurantiacibacter arachoides</name>
    <dbReference type="NCBI Taxonomy" id="1850444"/>
    <lineage>
        <taxon>Bacteria</taxon>
        <taxon>Pseudomonadati</taxon>
        <taxon>Pseudomonadota</taxon>
        <taxon>Alphaproteobacteria</taxon>
        <taxon>Sphingomonadales</taxon>
        <taxon>Erythrobacteraceae</taxon>
        <taxon>Aurantiacibacter</taxon>
    </lineage>
</organism>
<feature type="signal peptide" evidence="1">
    <location>
        <begin position="1"/>
        <end position="17"/>
    </location>
</feature>
<dbReference type="EMBL" id="WTYH01000001">
    <property type="protein sequence ID" value="MXO93991.1"/>
    <property type="molecule type" value="Genomic_DNA"/>
</dbReference>
<dbReference type="PROSITE" id="PS51257">
    <property type="entry name" value="PROKAR_LIPOPROTEIN"/>
    <property type="match status" value="1"/>
</dbReference>
<dbReference type="Proteomes" id="UP000460626">
    <property type="component" value="Unassembled WGS sequence"/>
</dbReference>